<gene>
    <name evidence="8" type="primary">LOC111134858</name>
</gene>
<name>A0A8B8EHB8_CRAVI</name>
<keyword evidence="1" id="KW-0433">Leucine-rich repeat</keyword>
<feature type="compositionally biased region" description="Polar residues" evidence="4">
    <location>
        <begin position="1387"/>
        <end position="1403"/>
    </location>
</feature>
<keyword evidence="7" id="KW-1185">Reference proteome</keyword>
<feature type="domain" description="PH" evidence="5">
    <location>
        <begin position="271"/>
        <end position="369"/>
    </location>
</feature>
<evidence type="ECO:0000259" key="5">
    <source>
        <dbReference type="PROSITE" id="PS50003"/>
    </source>
</evidence>
<feature type="region of interest" description="Disordered" evidence="4">
    <location>
        <begin position="1383"/>
        <end position="1407"/>
    </location>
</feature>
<dbReference type="InterPro" id="IPR003591">
    <property type="entry name" value="Leu-rich_rpt_typical-subtyp"/>
</dbReference>
<dbReference type="Gene3D" id="3.60.40.10">
    <property type="entry name" value="PPM-type phosphatase domain"/>
    <property type="match status" value="1"/>
</dbReference>
<dbReference type="Gene3D" id="3.80.10.10">
    <property type="entry name" value="Ribonuclease Inhibitor"/>
    <property type="match status" value="4"/>
</dbReference>
<feature type="region of interest" description="Disordered" evidence="4">
    <location>
        <begin position="1511"/>
        <end position="1621"/>
    </location>
</feature>
<dbReference type="InterPro" id="IPR001849">
    <property type="entry name" value="PH_domain"/>
</dbReference>
<evidence type="ECO:0000313" key="7">
    <source>
        <dbReference type="Proteomes" id="UP000694844"/>
    </source>
</evidence>
<evidence type="ECO:0000256" key="2">
    <source>
        <dbReference type="ARBA" id="ARBA00022723"/>
    </source>
</evidence>
<dbReference type="GO" id="GO:0046872">
    <property type="term" value="F:metal ion binding"/>
    <property type="evidence" value="ECO:0007669"/>
    <property type="project" value="UniProtKB-KW"/>
</dbReference>
<proteinExistence type="predicted"/>
<dbReference type="GeneID" id="111134858"/>
<evidence type="ECO:0000256" key="3">
    <source>
        <dbReference type="ARBA" id="ARBA00022737"/>
    </source>
</evidence>
<dbReference type="InterPro" id="IPR001932">
    <property type="entry name" value="PPM-type_phosphatase-like_dom"/>
</dbReference>
<dbReference type="PROSITE" id="PS51746">
    <property type="entry name" value="PPM_2"/>
    <property type="match status" value="1"/>
</dbReference>
<dbReference type="Pfam" id="PF00169">
    <property type="entry name" value="PH"/>
    <property type="match status" value="1"/>
</dbReference>
<feature type="region of interest" description="Disordered" evidence="4">
    <location>
        <begin position="1"/>
        <end position="25"/>
    </location>
</feature>
<dbReference type="SMART" id="SM00365">
    <property type="entry name" value="LRR_SD22"/>
    <property type="match status" value="5"/>
</dbReference>
<dbReference type="GO" id="GO:0005737">
    <property type="term" value="C:cytoplasm"/>
    <property type="evidence" value="ECO:0007669"/>
    <property type="project" value="TreeGrafter"/>
</dbReference>
<dbReference type="SMART" id="SM00364">
    <property type="entry name" value="LRR_BAC"/>
    <property type="match status" value="12"/>
</dbReference>
<evidence type="ECO:0000256" key="4">
    <source>
        <dbReference type="SAM" id="MobiDB-lite"/>
    </source>
</evidence>
<dbReference type="InterPro" id="IPR032675">
    <property type="entry name" value="LRR_dom_sf"/>
</dbReference>
<evidence type="ECO:0000313" key="8">
    <source>
        <dbReference type="RefSeq" id="XP_022340037.1"/>
    </source>
</evidence>
<dbReference type="InterPro" id="IPR036457">
    <property type="entry name" value="PPM-type-like_dom_sf"/>
</dbReference>
<dbReference type="InterPro" id="IPR055071">
    <property type="entry name" value="RA_PHLPP-like"/>
</dbReference>
<dbReference type="OrthoDB" id="1394818at2759"/>
<dbReference type="Pfam" id="PF00560">
    <property type="entry name" value="LRR_1"/>
    <property type="match status" value="1"/>
</dbReference>
<dbReference type="SUPFAM" id="SSF52058">
    <property type="entry name" value="L domain-like"/>
    <property type="match status" value="2"/>
</dbReference>
<dbReference type="SUPFAM" id="SSF50729">
    <property type="entry name" value="PH domain-like"/>
    <property type="match status" value="1"/>
</dbReference>
<dbReference type="Proteomes" id="UP000694844">
    <property type="component" value="Chromosome 5"/>
</dbReference>
<dbReference type="Gene3D" id="2.30.29.30">
    <property type="entry name" value="Pleckstrin-homology domain (PH domain)/Phosphotyrosine-binding domain (PTB)"/>
    <property type="match status" value="1"/>
</dbReference>
<evidence type="ECO:0000259" key="6">
    <source>
        <dbReference type="PROSITE" id="PS51746"/>
    </source>
</evidence>
<feature type="domain" description="PPM-type phosphatase" evidence="6">
    <location>
        <begin position="926"/>
        <end position="1170"/>
    </location>
</feature>
<dbReference type="InterPro" id="IPR050216">
    <property type="entry name" value="LRR_domain-containing"/>
</dbReference>
<dbReference type="KEGG" id="cvn:111134858"/>
<feature type="region of interest" description="Disordered" evidence="4">
    <location>
        <begin position="134"/>
        <end position="156"/>
    </location>
</feature>
<reference evidence="8" key="1">
    <citation type="submission" date="2025-08" db="UniProtKB">
        <authorList>
            <consortium name="RefSeq"/>
        </authorList>
    </citation>
    <scope>IDENTIFICATION</scope>
    <source>
        <tissue evidence="8">Whole sample</tissue>
    </source>
</reference>
<feature type="compositionally biased region" description="Acidic residues" evidence="4">
    <location>
        <begin position="1519"/>
        <end position="1528"/>
    </location>
</feature>
<dbReference type="SMART" id="SM00369">
    <property type="entry name" value="LRR_TYP"/>
    <property type="match status" value="9"/>
</dbReference>
<sequence>MSEDSETVRLVGEVPAEDSSYEAPTHAPQFSKMVFPFPKTNVMLEMPHENQPITAHQSLNSISSSGTTQTQSRSELGSSLYGTQYHGAEAWWSVGEFLHQGITHQSVGLSLQGKGEEDTWDLSDSIADLYMEVSEREKQERRDTKGGGEPKEGRTEVDKKWLEKDTNNGFVRVFQPDSEQSKVFPCTLSTSAHKLCLQCGRPPNSMHIQLNGDIIRRLEPFDCPLAIQNEYLQNIGYKDIKKIQQMGLCADLSWLVKFYAGKPMSDGTYSRNQLTSYVFVRKGKLLHQWVRRLCVVSGTRLLIYRDKSKNTKPTVVQLAKGEVEEVTIKGHERCLKLTSTQQGDRSVYLSFDSDGDYSKWLRKTKKATAKLPSKADLSNCHLEFLPETIFINEDLKCLNLRHNALKERPIEEDIYTIGWLDDLPKFHSLCSLNLADNNLSNFPAAICQMKTLTELNIASNKIKEIPADVVNMTSLQMLHIHNNHLHSLPVEMTGMSSLKILVLAFNHFTSIPEVLLQSQNSKSNLDSIIMAGNKVEKLPHEVLCRMQHTKKIDLRMNSLSLLPSEMAKFHFLELVTHLDVRDNQIRDLDVRSLKSLEYLNCERNGMLGLQVNGSSLKNLYAANNELETFSVNPKPEWLINLDISRNKLPNLPSWASECFFMIKLDASHNVIEELPVRLFCNSQKLKVLNLSHNQISEVPSEIQNCVLEELHLEHNCLTVLPGHLMLQASKLKYLNLTSNDLQSVPQFSFTHSSRLSELYLSDNRLEDDCVPFVCSFAKLRILHIAHNRITEIKNRDILKLENLQEFNLSGNDLRSLPSNLGKHLKLQIIRANANHLKELPDFKRANNLKVLEVGSNRLSDVSVTSLMGSQVQLLDISGNPDIMVKSSDLKGLSTVKKICTVDMRGQNRSLLDLRQAPFESGGCPWQTGLSLTSGMRNKLCVSILNKPQFTNEVEGLFGVFDGGRNDEVIKIIDDVISETVLEEARQGSASQQSLKYALLSVHSKLQSTGQKVGAAGAVCHIRKENHQYSLCMANVGDVEVVICRRGEVVPISRRFLVQSDHEECGRICRSDGIITEDGRVNGVTFQTRLLGSSFLYPHVIPDPHIVQLNLHHDDQFIIIANHGLWKYITHEDAINQIKNIPDPVIAAKRLQDLAQGFGSKESIGILVIRLLLSERERNKMKTILQKQFQAEQELLAVLKERDAIREEERRKKKEEFAQEEESVPMDILKLRKHGKKRMQAFDVFHEEGGDYVSLALSSGNAGENWEEVLQKRLAEEVKNKELKHLFDDPTGETDALNTAFEMGYNGVDPNWNKQDKNTKKYKKKYHAPDPNVNIISPVNYNPKALINASPSLESVEFTKDYTGSMNVDRDAVLFHQMQIARSKSKSTDSMDSIQSVPNSSSSYKDVPVATKSSSHSIEVLIHKPHHGSWEECLGGSHPNYLPHHHQRNLSLQDFEWDVPHSCPDTKYVDTDTHVTLQTLDRKIDASMNNLFNTESETKSCSQECLLTAKESQDDKIEGDGDNVYEDETIVSGYKTSPTIKDKKQRAPVPPPIPPRVSLEDLYAKPQKKERRAPPPPPPPPAPESPKTEGSGPIQEGDVKSLMPSMKPVVPPRTYLSKSEPVDSVQRKLTDSLQALKGSDVLNIRAKISKFESDNESGSPKLTENNVDYILASESVETHPTEDKSFLKHEPDVNSNSLTSLQNFYFALHSGNSTAPFQDKSSNPFSTPSMESLLHKSLSQHSVIETYL</sequence>
<accession>A0A8B8EHB8</accession>
<feature type="compositionally biased region" description="Pro residues" evidence="4">
    <location>
        <begin position="1573"/>
        <end position="1583"/>
    </location>
</feature>
<keyword evidence="3" id="KW-0677">Repeat</keyword>
<dbReference type="SMART" id="SM00233">
    <property type="entry name" value="PH"/>
    <property type="match status" value="1"/>
</dbReference>
<organism evidence="7 8">
    <name type="scientific">Crassostrea virginica</name>
    <name type="common">Eastern oyster</name>
    <dbReference type="NCBI Taxonomy" id="6565"/>
    <lineage>
        <taxon>Eukaryota</taxon>
        <taxon>Metazoa</taxon>
        <taxon>Spiralia</taxon>
        <taxon>Lophotrochozoa</taxon>
        <taxon>Mollusca</taxon>
        <taxon>Bivalvia</taxon>
        <taxon>Autobranchia</taxon>
        <taxon>Pteriomorphia</taxon>
        <taxon>Ostreida</taxon>
        <taxon>Ostreoidea</taxon>
        <taxon>Ostreidae</taxon>
        <taxon>Crassostrea</taxon>
    </lineage>
</organism>
<dbReference type="SUPFAM" id="SSF81606">
    <property type="entry name" value="PP2C-like"/>
    <property type="match status" value="1"/>
</dbReference>
<protein>
    <submittedName>
        <fullName evidence="8">PH domain leucine-rich repeat-containing protein phosphatase 2-like isoform X1</fullName>
    </submittedName>
</protein>
<dbReference type="PROSITE" id="PS50003">
    <property type="entry name" value="PH_DOMAIN"/>
    <property type="match status" value="1"/>
</dbReference>
<dbReference type="RefSeq" id="XP_022340037.1">
    <property type="nucleotide sequence ID" value="XM_022484329.1"/>
</dbReference>
<dbReference type="SMART" id="SM00332">
    <property type="entry name" value="PP2Cc"/>
    <property type="match status" value="1"/>
</dbReference>
<dbReference type="PANTHER" id="PTHR48051:SF1">
    <property type="entry name" value="RAS SUPPRESSOR PROTEIN 1"/>
    <property type="match status" value="1"/>
</dbReference>
<evidence type="ECO:0000256" key="1">
    <source>
        <dbReference type="ARBA" id="ARBA00022614"/>
    </source>
</evidence>
<dbReference type="CDD" id="cd00143">
    <property type="entry name" value="PP2Cc"/>
    <property type="match status" value="1"/>
</dbReference>
<dbReference type="PANTHER" id="PTHR48051">
    <property type="match status" value="1"/>
</dbReference>
<dbReference type="Pfam" id="PF00481">
    <property type="entry name" value="PP2C"/>
    <property type="match status" value="1"/>
</dbReference>
<dbReference type="PROSITE" id="PS51450">
    <property type="entry name" value="LRR"/>
    <property type="match status" value="4"/>
</dbReference>
<dbReference type="InterPro" id="IPR001611">
    <property type="entry name" value="Leu-rich_rpt"/>
</dbReference>
<dbReference type="Pfam" id="PF23010">
    <property type="entry name" value="RA_3"/>
    <property type="match status" value="1"/>
</dbReference>
<keyword evidence="2" id="KW-0479">Metal-binding</keyword>
<dbReference type="Pfam" id="PF13855">
    <property type="entry name" value="LRR_8"/>
    <property type="match status" value="2"/>
</dbReference>
<dbReference type="InterPro" id="IPR011993">
    <property type="entry name" value="PH-like_dom_sf"/>
</dbReference>
<dbReference type="CDD" id="cd17213">
    <property type="entry name" value="RA_PHLPP"/>
    <property type="match status" value="1"/>
</dbReference>